<reference evidence="1 2" key="1">
    <citation type="submission" date="2017-09" db="EMBL/GenBank/DDBJ databases">
        <title>Mdr eskape-Ghana.</title>
        <authorList>
            <person name="Agyepong N."/>
            <person name="Janice J."/>
            <person name="Samuelsen O."/>
            <person name="Owusu-Ofori A."/>
            <person name="Sundsfjord A."/>
            <person name="Essack S."/>
            <person name="Pedersen T."/>
        </authorList>
    </citation>
    <scope>NUCLEOTIDE SEQUENCE [LARGE SCALE GENOMIC DNA]</scope>
    <source>
        <strain evidence="1 2">46</strain>
    </source>
</reference>
<evidence type="ECO:0000313" key="1">
    <source>
        <dbReference type="EMBL" id="PCM63237.1"/>
    </source>
</evidence>
<name>A0A232GKM9_9ENTR</name>
<dbReference type="STRING" id="1463164.KQS06HV_90966"/>
<dbReference type="AlphaFoldDB" id="A0A232GKM9"/>
<dbReference type="EMBL" id="NXHG01000001">
    <property type="protein sequence ID" value="PCM63237.1"/>
    <property type="molecule type" value="Genomic_DNA"/>
</dbReference>
<dbReference type="Proteomes" id="UP000217648">
    <property type="component" value="Unassembled WGS sequence"/>
</dbReference>
<comment type="caution">
    <text evidence="1">The sequence shown here is derived from an EMBL/GenBank/DDBJ whole genome shotgun (WGS) entry which is preliminary data.</text>
</comment>
<gene>
    <name evidence="1" type="ORF">CP911_01355</name>
</gene>
<proteinExistence type="predicted"/>
<organism evidence="1 2">
    <name type="scientific">Klebsiella quasipneumoniae</name>
    <dbReference type="NCBI Taxonomy" id="1463165"/>
    <lineage>
        <taxon>Bacteria</taxon>
        <taxon>Pseudomonadati</taxon>
        <taxon>Pseudomonadota</taxon>
        <taxon>Gammaproteobacteria</taxon>
        <taxon>Enterobacterales</taxon>
        <taxon>Enterobacteriaceae</taxon>
        <taxon>Klebsiella/Raoultella group</taxon>
        <taxon>Klebsiella</taxon>
        <taxon>Klebsiella pneumoniae complex</taxon>
    </lineage>
</organism>
<protein>
    <submittedName>
        <fullName evidence="1">Uncharacterized protein</fullName>
    </submittedName>
</protein>
<accession>A0A232GKM9</accession>
<evidence type="ECO:0000313" key="2">
    <source>
        <dbReference type="Proteomes" id="UP000217648"/>
    </source>
</evidence>
<sequence length="69" mass="7695">MVWVLSFLQRVVRIKALDATVLSQYRSIHSGETIVSPIFLHAGQFTAKGSYLFADPGRPADSGMRESKR</sequence>